<dbReference type="PANTHER" id="PTHR13318">
    <property type="entry name" value="PARTNER OF PAIRED, ISOFORM B-RELATED"/>
    <property type="match status" value="1"/>
</dbReference>
<dbReference type="Pfam" id="PF13516">
    <property type="entry name" value="LRR_6"/>
    <property type="match status" value="1"/>
</dbReference>
<dbReference type="Gene3D" id="3.80.10.10">
    <property type="entry name" value="Ribonuclease Inhibitor"/>
    <property type="match status" value="3"/>
</dbReference>
<feature type="domain" description="F-box" evidence="2">
    <location>
        <begin position="36"/>
        <end position="74"/>
    </location>
</feature>
<dbReference type="SUPFAM" id="SSF52058">
    <property type="entry name" value="L domain-like"/>
    <property type="match status" value="1"/>
</dbReference>
<organism evidence="3 4">
    <name type="scientific">Micractinium conductrix</name>
    <dbReference type="NCBI Taxonomy" id="554055"/>
    <lineage>
        <taxon>Eukaryota</taxon>
        <taxon>Viridiplantae</taxon>
        <taxon>Chlorophyta</taxon>
        <taxon>core chlorophytes</taxon>
        <taxon>Trebouxiophyceae</taxon>
        <taxon>Chlorellales</taxon>
        <taxon>Chlorellaceae</taxon>
        <taxon>Chlorella clade</taxon>
        <taxon>Micractinium</taxon>
    </lineage>
</organism>
<dbReference type="GO" id="GO:0005930">
    <property type="term" value="C:axoneme"/>
    <property type="evidence" value="ECO:0007669"/>
    <property type="project" value="UniProtKB-SubCell"/>
</dbReference>
<sequence length="981" mass="102835">MAESRGEHEGAGAEEAEYEAAAHAAAAGAVLEDPHLMTLVFAHLSLEDLCRVAMVRRCWREVTANPKFWQSINLKGRTLQVSKVRALLSRHCGVHELNARGVSFGPADLGAVLPELTKLRSLELEQERGYGRNELEAIGGNLPALTRLVLAGGTLMGPMAAAPGGANDWAVVRHPQLQRLELESLRAQRLKLVAPRLAHLRLRDVSSGVMQVVEGGCLAEVELWECGKLTDGALRGMLCLEGPAAAALPCLTSVTLSSVGHTSDETLRLLGQRQTTLRSLALAACGAVSGAGLATPGGFAELRSLSVEHCDLLTGANLSDAVRELHALAELRMVGCTQVTALRLSSCHLARLTLHGTRTLQELDLRCARLAEVDCVPINPGLASSLCLRRILLASHAVQRLQWSALPNLQTVRLQCPNLRELDLSECRALSDSVFESLGSGGFGGAPAGGYVAGDMLNPGCPELRVLKLGDCEALRHAVLRSPSLESLQLSQCRWLQSVKLDCPMLTQLALEECTHLEEVALESRRMISMSLGTCPRLGSIAISCGTMTQLDLRGCNQLQSLQLSCPALSSIDATFCKSLGDAAIGAMARCISLQELVLAACDSLSIGGLGALRQLTTLRRLDLSYTPLEDPTPIYRACAHLTSLVLSNNYALRPETLLPLFPAPPGEDSGSAALAPSLPSVACASASSLAPPATSRAAAQEPPLPGLQALDIGYCSMPAHVLAAVVLRAARLHVLSINGVRGGVTDALWPLLHLQAAARGTPRTPALPPPPPLACSTSGSDASAVVAAACALVGGAPAGAAATEAAAPEPSPPLLSHHALRTLCMIGSKELRSFCLGLVPADEALRLGLLISGGTVVANGRQYVPVATVLAGLHELRMSLSGRLRSLSLGLPHLEDLQLNNCAELAHLVLHCPALGRLALQGCRALPAAALLAVVASCPRLRELDLQYCPQATPGVVAALHAACPTLQSVLTTTPRAASP</sequence>
<dbReference type="SUPFAM" id="SSF52047">
    <property type="entry name" value="RNI-like"/>
    <property type="match status" value="2"/>
</dbReference>
<keyword evidence="4" id="KW-1185">Reference proteome</keyword>
<comment type="caution">
    <text evidence="3">The sequence shown here is derived from an EMBL/GenBank/DDBJ whole genome shotgun (WGS) entry which is preliminary data.</text>
</comment>
<dbReference type="EMBL" id="LHPF02000059">
    <property type="protein sequence ID" value="PSC67443.1"/>
    <property type="molecule type" value="Genomic_DNA"/>
</dbReference>
<evidence type="ECO:0000259" key="2">
    <source>
        <dbReference type="Pfam" id="PF12937"/>
    </source>
</evidence>
<protein>
    <submittedName>
        <fullName evidence="3">F-box LRR-repeat 15</fullName>
    </submittedName>
</protein>
<evidence type="ECO:0000256" key="1">
    <source>
        <dbReference type="ARBA" id="ARBA00004430"/>
    </source>
</evidence>
<reference evidence="3 4" key="1">
    <citation type="journal article" date="2018" name="Plant J.">
        <title>Genome sequences of Chlorella sorokiniana UTEX 1602 and Micractinium conductrix SAG 241.80: implications to maltose excretion by a green alga.</title>
        <authorList>
            <person name="Arriola M.B."/>
            <person name="Velmurugan N."/>
            <person name="Zhang Y."/>
            <person name="Plunkett M.H."/>
            <person name="Hondzo H."/>
            <person name="Barney B.M."/>
        </authorList>
    </citation>
    <scope>NUCLEOTIDE SEQUENCE [LARGE SCALE GENOMIC DNA]</scope>
    <source>
        <strain evidence="3 4">SAG 241.80</strain>
    </source>
</reference>
<dbReference type="Pfam" id="PF12937">
    <property type="entry name" value="F-box-like"/>
    <property type="match status" value="1"/>
</dbReference>
<gene>
    <name evidence="3" type="ORF">C2E20_8896</name>
</gene>
<dbReference type="Proteomes" id="UP000239649">
    <property type="component" value="Unassembled WGS sequence"/>
</dbReference>
<dbReference type="InterPro" id="IPR001611">
    <property type="entry name" value="Leu-rich_rpt"/>
</dbReference>
<dbReference type="InterPro" id="IPR006553">
    <property type="entry name" value="Leu-rich_rpt_Cys-con_subtyp"/>
</dbReference>
<dbReference type="STRING" id="554055.A0A2P6V042"/>
<dbReference type="AlphaFoldDB" id="A0A2P6V042"/>
<accession>A0A2P6V042</accession>
<name>A0A2P6V042_9CHLO</name>
<dbReference type="SMART" id="SM00367">
    <property type="entry name" value="LRR_CC"/>
    <property type="match status" value="7"/>
</dbReference>
<dbReference type="GO" id="GO:0019005">
    <property type="term" value="C:SCF ubiquitin ligase complex"/>
    <property type="evidence" value="ECO:0007669"/>
    <property type="project" value="TreeGrafter"/>
</dbReference>
<dbReference type="PANTHER" id="PTHR13318:SF247">
    <property type="entry name" value="GH16156P"/>
    <property type="match status" value="1"/>
</dbReference>
<dbReference type="OrthoDB" id="10257471at2759"/>
<dbReference type="InterPro" id="IPR001810">
    <property type="entry name" value="F-box_dom"/>
</dbReference>
<dbReference type="InterPro" id="IPR032675">
    <property type="entry name" value="LRR_dom_sf"/>
</dbReference>
<evidence type="ECO:0000313" key="3">
    <source>
        <dbReference type="EMBL" id="PSC67443.1"/>
    </source>
</evidence>
<comment type="subcellular location">
    <subcellularLocation>
        <location evidence="1">Cytoplasm</location>
        <location evidence="1">Cytoskeleton</location>
        <location evidence="1">Cilium axoneme</location>
    </subcellularLocation>
</comment>
<dbReference type="GO" id="GO:0031146">
    <property type="term" value="P:SCF-dependent proteasomal ubiquitin-dependent protein catabolic process"/>
    <property type="evidence" value="ECO:0007669"/>
    <property type="project" value="TreeGrafter"/>
</dbReference>
<proteinExistence type="predicted"/>
<evidence type="ECO:0000313" key="4">
    <source>
        <dbReference type="Proteomes" id="UP000239649"/>
    </source>
</evidence>